<dbReference type="Proteomes" id="UP000194440">
    <property type="component" value="Chromosome"/>
</dbReference>
<dbReference type="AlphaFoldDB" id="A0A240UBR5"/>
<dbReference type="GO" id="GO:0005524">
    <property type="term" value="F:ATP binding"/>
    <property type="evidence" value="ECO:0007669"/>
    <property type="project" value="UniProtKB-KW"/>
</dbReference>
<gene>
    <name evidence="4" type="ORF">CBP36_06010</name>
</gene>
<evidence type="ECO:0000256" key="1">
    <source>
        <dbReference type="ARBA" id="ARBA00006512"/>
    </source>
</evidence>
<keyword evidence="5" id="KW-1185">Reference proteome</keyword>
<dbReference type="NCBIfam" id="NF010447">
    <property type="entry name" value="PRK13873.1"/>
    <property type="match status" value="1"/>
</dbReference>
<dbReference type="SUPFAM" id="SSF52540">
    <property type="entry name" value="P-loop containing nucleoside triphosphate hydrolases"/>
    <property type="match status" value="1"/>
</dbReference>
<comment type="similarity">
    <text evidence="1">Belongs to the TrbE/VirB4 family.</text>
</comment>
<accession>A0A240UBR5</accession>
<evidence type="ECO:0000256" key="2">
    <source>
        <dbReference type="ARBA" id="ARBA00022741"/>
    </source>
</evidence>
<accession>A0A240TR96</accession>
<dbReference type="CDD" id="cd01127">
    <property type="entry name" value="TrwB_TraG_TraD_VirD4"/>
    <property type="match status" value="1"/>
</dbReference>
<dbReference type="InterPro" id="IPR018145">
    <property type="entry name" value="CagE_TrbE_VirB_cntrl_dom"/>
</dbReference>
<organism evidence="4 5">
    <name type="scientific">Acidovorax carolinensis</name>
    <dbReference type="NCBI Taxonomy" id="553814"/>
    <lineage>
        <taxon>Bacteria</taxon>
        <taxon>Pseudomonadati</taxon>
        <taxon>Pseudomonadota</taxon>
        <taxon>Betaproteobacteria</taxon>
        <taxon>Burkholderiales</taxon>
        <taxon>Comamonadaceae</taxon>
        <taxon>Acidovorax</taxon>
    </lineage>
</organism>
<dbReference type="PANTHER" id="PTHR30121">
    <property type="entry name" value="UNCHARACTERIZED PROTEIN YJGR-RELATED"/>
    <property type="match status" value="1"/>
</dbReference>
<dbReference type="InterPro" id="IPR003593">
    <property type="entry name" value="AAA+_ATPase"/>
</dbReference>
<dbReference type="KEGG" id="acid:CBP33_05570"/>
<keyword evidence="3" id="KW-0067">ATP-binding</keyword>
<dbReference type="RefSeq" id="WP_086911748.1">
    <property type="nucleotide sequence ID" value="NZ_CP021359.1"/>
</dbReference>
<name>A0A240UBR5_9BURK</name>
<keyword evidence="2" id="KW-0547">Nucleotide-binding</keyword>
<sequence>MMHLAEYRKRPALLADWLPWAGLVAPGVVLNKDGSFQRTARFRGPDLDSATQGELVATSARLNNALRRLGSGWALFVEAERREAADYPESSFPEPLSWLIDEERRAAFEEADSHFESAYHLTLLYLPPEESQARAAKLLYENTKAEGVDWPNWRGRLEGFVSETERFFGLLEGVMPEVAWLDDSQTLTYLHGCVSTRRHPVAVPEVPMHLDALLADEPLTGGLAPMLGNQHLRVLSVRGFPTSTWPGLLDDLNRLGFAYRWSTRFLCLDKAEAEKELTRLRRQWFAKRKNIVALLRETIFQQESPLVDSDASNKATDADAALQELGSDQVSFGYVTATVTVMDADATAADEKLRAVERTIQGRGFVTIPETLNAVDAWLSSIPGHAYANVRQPIVSTLNLAHMMPVSAVWAGQERNAHLDGPPLIVTRTDGATPFRLVTHIGDVGNTLVVGPIGMGKSVLLATLAMQFRRYAGSRILAFDMGRSIRATILGLGGEHYDLGNDGGAGAAIAFQPLAHIDQDGYRAWAAEWIAGRLIHEGVPVSPSEKDAVWSALNSLASAPVNQRTMTGLSVLLQSNALRQALQPYVLGGAHGKLLDADSDRLGTADVQGFEMEELMHSKAAMLAVLGYLFARFEERFDGAPTLLILDEAWLFLDDPVFASRIRQWLKTLRKKNVSVIFATQSLADIKDSAIAPAIIESCASRIFLPNPQATEPQIRVIYEGFGLNSRQIDIVAQAQPKRDYYYQSRLGNRVFDLGLGPVALAFAGAAKPEDQRAMDAVSASAPPADFASEWLRHRGLDWAADLIPSFPPFSPSPSIPQEKSP</sequence>
<dbReference type="EMBL" id="CP021366">
    <property type="protein sequence ID" value="ART58470.1"/>
    <property type="molecule type" value="Genomic_DNA"/>
</dbReference>
<evidence type="ECO:0000313" key="5">
    <source>
        <dbReference type="Proteomes" id="UP000194440"/>
    </source>
</evidence>
<dbReference type="SMART" id="SM00382">
    <property type="entry name" value="AAA"/>
    <property type="match status" value="1"/>
</dbReference>
<reference evidence="4" key="1">
    <citation type="submission" date="2017-05" db="EMBL/GenBank/DDBJ databases">
        <title>Polyphasic characterization of four soil-derived phenanthrene-degrading Acidovorax strains and proposal of Acidovorax phenanthrenivorans sp. nov.</title>
        <authorList>
            <person name="Singleton D."/>
            <person name="Lee J."/>
            <person name="Dickey A.N."/>
            <person name="Stroud A."/>
            <person name="Scholl E.H."/>
            <person name="Wright F.A."/>
            <person name="Aitken M.D."/>
        </authorList>
    </citation>
    <scope>NUCLEOTIDE SEQUENCE</scope>
    <source>
        <strain evidence="4">P4</strain>
    </source>
</reference>
<proteinExistence type="inferred from homology"/>
<dbReference type="KEGG" id="acis:CBP35_12935"/>
<dbReference type="Gene3D" id="3.40.50.300">
    <property type="entry name" value="P-loop containing nucleotide triphosphate hydrolases"/>
    <property type="match status" value="1"/>
</dbReference>
<dbReference type="Pfam" id="PF19044">
    <property type="entry name" value="P-loop_TraG"/>
    <property type="match status" value="1"/>
</dbReference>
<evidence type="ECO:0000313" key="4">
    <source>
        <dbReference type="EMBL" id="ART58470.1"/>
    </source>
</evidence>
<protein>
    <submittedName>
        <fullName evidence="4">Conjugal transfer protein TrbE</fullName>
    </submittedName>
</protein>
<dbReference type="OrthoDB" id="9816422at2"/>
<dbReference type="PANTHER" id="PTHR30121:SF12">
    <property type="entry name" value="TYPE IV SECRETION SYSTEM PROTEIN CAGE"/>
    <property type="match status" value="1"/>
</dbReference>
<dbReference type="Pfam" id="PF03135">
    <property type="entry name" value="CagE_TrbE_VirB"/>
    <property type="match status" value="1"/>
</dbReference>
<dbReference type="InterPro" id="IPR051162">
    <property type="entry name" value="T4SS_component"/>
</dbReference>
<dbReference type="InterPro" id="IPR043964">
    <property type="entry name" value="P-loop_TraG"/>
</dbReference>
<evidence type="ECO:0000256" key="3">
    <source>
        <dbReference type="ARBA" id="ARBA00022840"/>
    </source>
</evidence>
<dbReference type="InterPro" id="IPR027417">
    <property type="entry name" value="P-loop_NTPase"/>
</dbReference>
<dbReference type="KEGG" id="acip:CBP36_06010"/>